<dbReference type="InterPro" id="IPR049945">
    <property type="entry name" value="AAA_22"/>
</dbReference>
<comment type="caution">
    <text evidence="2">The sequence shown here is derived from an EMBL/GenBank/DDBJ whole genome shotgun (WGS) entry which is preliminary data.</text>
</comment>
<feature type="domain" description="ORC1/DEAH AAA+ ATPase" evidence="1">
    <location>
        <begin position="36"/>
        <end position="182"/>
    </location>
</feature>
<sequence length="524" mass="57065">MGRRFNTAGPCRPDRHYMIPALPRLPEAPGLVEQEAYFVVHAPRQTGKTTTLRALAEELTASGRYAALWFSCETGQARADDVGAATRGILDQITDEARYALPPELNPPPWPEASDNSLLSRALTAWADACPRPLVLVFDEIDALKGAALITVLSQLRNGYTGRSTRPFPCSVALVGLRDVRDYKAAAGGAPAALGSSSPFNIKLESLRLGDFTLDEVRKLYDQHTADTGQQFAPEAVEYASELTRGQPWLVNALAREVVEKIAVPVGEVITVEHIAAAKERLILARATHLDSLAARLAEPRVRAILEPILAGGIAAFDPYDDGLIYTRDLGLIAPENPPRIANPIYHEVIPRVLASGVAATVTANPQAFVLSDGRFDFPGLLTAFAEFWAEHGRALAAKQPDYHEIAPHIVLMGFLQRIVNGGGFVDREYGIGSGRIDLLLRWPYTDATGARQTQREALELKVWRKGRSDPLRSALDQLDHYLDGLTLPTGTLIIFDGRGKKNPRPAISTTTSPASRTITLLRC</sequence>
<dbReference type="AlphaFoldDB" id="A0A1S1QA14"/>
<keyword evidence="3" id="KW-1185">Reference proteome</keyword>
<dbReference type="SUPFAM" id="SSF52540">
    <property type="entry name" value="P-loop containing nucleoside triphosphate hydrolases"/>
    <property type="match status" value="1"/>
</dbReference>
<organism evidence="2 3">
    <name type="scientific">Parafrankia colletiae</name>
    <dbReference type="NCBI Taxonomy" id="573497"/>
    <lineage>
        <taxon>Bacteria</taxon>
        <taxon>Bacillati</taxon>
        <taxon>Actinomycetota</taxon>
        <taxon>Actinomycetes</taxon>
        <taxon>Frankiales</taxon>
        <taxon>Frankiaceae</taxon>
        <taxon>Parafrankia</taxon>
    </lineage>
</organism>
<name>A0A1S1QA14_9ACTN</name>
<evidence type="ECO:0000259" key="1">
    <source>
        <dbReference type="Pfam" id="PF13401"/>
    </source>
</evidence>
<gene>
    <name evidence="2" type="ORF">CC117_25540</name>
</gene>
<protein>
    <submittedName>
        <fullName evidence="2">AAA family ATPase</fullName>
    </submittedName>
</protein>
<proteinExistence type="predicted"/>
<dbReference type="EMBL" id="MBLM01000142">
    <property type="protein sequence ID" value="OHV31698.1"/>
    <property type="molecule type" value="Genomic_DNA"/>
</dbReference>
<evidence type="ECO:0000313" key="2">
    <source>
        <dbReference type="EMBL" id="OHV31698.1"/>
    </source>
</evidence>
<dbReference type="OrthoDB" id="495659at2"/>
<evidence type="ECO:0000313" key="3">
    <source>
        <dbReference type="Proteomes" id="UP000179627"/>
    </source>
</evidence>
<dbReference type="Pfam" id="PF13401">
    <property type="entry name" value="AAA_22"/>
    <property type="match status" value="1"/>
</dbReference>
<dbReference type="InterPro" id="IPR027417">
    <property type="entry name" value="P-loop_NTPase"/>
</dbReference>
<dbReference type="Gene3D" id="3.40.50.300">
    <property type="entry name" value="P-loop containing nucleotide triphosphate hydrolases"/>
    <property type="match status" value="1"/>
</dbReference>
<accession>A0A1S1QA14</accession>
<dbReference type="RefSeq" id="WP_071088221.1">
    <property type="nucleotide sequence ID" value="NZ_MBLM01000142.1"/>
</dbReference>
<reference evidence="3" key="1">
    <citation type="submission" date="2016-07" db="EMBL/GenBank/DDBJ databases">
        <title>Sequence Frankia sp. strain CcI1.17.</title>
        <authorList>
            <person name="Ghodhbane-Gtari F."/>
            <person name="Swanson E."/>
            <person name="Gueddou A."/>
            <person name="Morris K."/>
            <person name="Hezbri K."/>
            <person name="Ktari A."/>
            <person name="Nouioui I."/>
            <person name="Abebe-Akele F."/>
            <person name="Simpson S."/>
            <person name="Thomas K."/>
            <person name="Gtari M."/>
            <person name="Tisa L.S."/>
            <person name="Hurst S."/>
        </authorList>
    </citation>
    <scope>NUCLEOTIDE SEQUENCE [LARGE SCALE GENOMIC DNA]</scope>
    <source>
        <strain evidence="3">Cc1.17</strain>
    </source>
</reference>
<dbReference type="Proteomes" id="UP000179627">
    <property type="component" value="Unassembled WGS sequence"/>
</dbReference>